<dbReference type="Gene3D" id="1.10.8.60">
    <property type="match status" value="1"/>
</dbReference>
<organism evidence="4 5">
    <name type="scientific">Diploptera punctata</name>
    <name type="common">Pacific beetle cockroach</name>
    <dbReference type="NCBI Taxonomy" id="6984"/>
    <lineage>
        <taxon>Eukaryota</taxon>
        <taxon>Metazoa</taxon>
        <taxon>Ecdysozoa</taxon>
        <taxon>Arthropoda</taxon>
        <taxon>Hexapoda</taxon>
        <taxon>Insecta</taxon>
        <taxon>Pterygota</taxon>
        <taxon>Neoptera</taxon>
        <taxon>Polyneoptera</taxon>
        <taxon>Dictyoptera</taxon>
        <taxon>Blattodea</taxon>
        <taxon>Blaberoidea</taxon>
        <taxon>Blaberidae</taxon>
        <taxon>Diplopterinae</taxon>
        <taxon>Diploptera</taxon>
    </lineage>
</organism>
<keyword evidence="5" id="KW-1185">Reference proteome</keyword>
<evidence type="ECO:0000313" key="5">
    <source>
        <dbReference type="Proteomes" id="UP001233999"/>
    </source>
</evidence>
<keyword evidence="1" id="KW-0547">Nucleotide-binding</keyword>
<dbReference type="GO" id="GO:0016887">
    <property type="term" value="F:ATP hydrolysis activity"/>
    <property type="evidence" value="ECO:0007669"/>
    <property type="project" value="InterPro"/>
</dbReference>
<keyword evidence="2" id="KW-0067">ATP-binding</keyword>
<dbReference type="GO" id="GO:0005524">
    <property type="term" value="F:ATP binding"/>
    <property type="evidence" value="ECO:0007669"/>
    <property type="project" value="UniProtKB-KW"/>
</dbReference>
<dbReference type="InterPro" id="IPR003959">
    <property type="entry name" value="ATPase_AAA_core"/>
</dbReference>
<feature type="domain" description="AAA+ ATPase" evidence="3">
    <location>
        <begin position="59"/>
        <end position="187"/>
    </location>
</feature>
<dbReference type="Proteomes" id="UP001233999">
    <property type="component" value="Unassembled WGS sequence"/>
</dbReference>
<dbReference type="InterPro" id="IPR027417">
    <property type="entry name" value="P-loop_NTPase"/>
</dbReference>
<dbReference type="PANTHER" id="PTHR23077">
    <property type="entry name" value="AAA-FAMILY ATPASE"/>
    <property type="match status" value="1"/>
</dbReference>
<evidence type="ECO:0000256" key="2">
    <source>
        <dbReference type="ARBA" id="ARBA00022840"/>
    </source>
</evidence>
<evidence type="ECO:0000259" key="3">
    <source>
        <dbReference type="SMART" id="SM00382"/>
    </source>
</evidence>
<reference evidence="4" key="2">
    <citation type="submission" date="2023-05" db="EMBL/GenBank/DDBJ databases">
        <authorList>
            <person name="Fouks B."/>
        </authorList>
    </citation>
    <scope>NUCLEOTIDE SEQUENCE</scope>
    <source>
        <strain evidence="4">Stay&amp;Tobe</strain>
        <tissue evidence="4">Testes</tissue>
    </source>
</reference>
<dbReference type="InterPro" id="IPR050168">
    <property type="entry name" value="AAA_ATPase_domain"/>
</dbReference>
<dbReference type="EMBL" id="JASPKZ010000425">
    <property type="protein sequence ID" value="KAJ9600376.1"/>
    <property type="molecule type" value="Genomic_DNA"/>
</dbReference>
<sequence length="199" mass="22217">YRRVKKTDITTELGDKMPELPIIRRLNVGYSPDDIKKLLHCVMMKMLENPALFSKGLCSCSTALLFGPPGCGKAHLAKSVAHEAGMNFISVKGPAIINMDFCECLLAVEEVFEKAKSSAPCLIFFDEIDALIPNDESRFRRIIASAMMSEMKNIKRKTVFLIGASNCPEIILPRAQFIFKFYIGIPTPAERTDILNKIT</sequence>
<dbReference type="InterPro" id="IPR003593">
    <property type="entry name" value="AAA+_ATPase"/>
</dbReference>
<reference evidence="4" key="1">
    <citation type="journal article" date="2023" name="IScience">
        <title>Live-bearing cockroach genome reveals convergent evolutionary mechanisms linked to viviparity in insects and beyond.</title>
        <authorList>
            <person name="Fouks B."/>
            <person name="Harrison M.C."/>
            <person name="Mikhailova A.A."/>
            <person name="Marchal E."/>
            <person name="English S."/>
            <person name="Carruthers M."/>
            <person name="Jennings E.C."/>
            <person name="Chiamaka E.L."/>
            <person name="Frigard R.A."/>
            <person name="Pippel M."/>
            <person name="Attardo G.M."/>
            <person name="Benoit J.B."/>
            <person name="Bornberg-Bauer E."/>
            <person name="Tobe S.S."/>
        </authorList>
    </citation>
    <scope>NUCLEOTIDE SEQUENCE</scope>
    <source>
        <strain evidence="4">Stay&amp;Tobe</strain>
    </source>
</reference>
<name>A0AAD8AKL5_DIPPU</name>
<proteinExistence type="predicted"/>
<dbReference type="Gene3D" id="3.40.50.300">
    <property type="entry name" value="P-loop containing nucleotide triphosphate hydrolases"/>
    <property type="match status" value="1"/>
</dbReference>
<evidence type="ECO:0000256" key="1">
    <source>
        <dbReference type="ARBA" id="ARBA00022741"/>
    </source>
</evidence>
<feature type="non-terminal residue" evidence="4">
    <location>
        <position position="199"/>
    </location>
</feature>
<dbReference type="SMART" id="SM00382">
    <property type="entry name" value="AAA"/>
    <property type="match status" value="1"/>
</dbReference>
<evidence type="ECO:0000313" key="4">
    <source>
        <dbReference type="EMBL" id="KAJ9600376.1"/>
    </source>
</evidence>
<protein>
    <recommendedName>
        <fullName evidence="3">AAA+ ATPase domain-containing protein</fullName>
    </recommendedName>
</protein>
<dbReference type="PANTHER" id="PTHR23077:SF171">
    <property type="entry name" value="NUCLEAR VALOSIN-CONTAINING PROTEIN-LIKE"/>
    <property type="match status" value="1"/>
</dbReference>
<dbReference type="AlphaFoldDB" id="A0AAD8AKL5"/>
<dbReference type="SUPFAM" id="SSF52540">
    <property type="entry name" value="P-loop containing nucleoside triphosphate hydrolases"/>
    <property type="match status" value="1"/>
</dbReference>
<comment type="caution">
    <text evidence="4">The sequence shown here is derived from an EMBL/GenBank/DDBJ whole genome shotgun (WGS) entry which is preliminary data.</text>
</comment>
<dbReference type="Pfam" id="PF00004">
    <property type="entry name" value="AAA"/>
    <property type="match status" value="1"/>
</dbReference>
<gene>
    <name evidence="4" type="ORF">L9F63_009346</name>
</gene>
<accession>A0AAD8AKL5</accession>